<proteinExistence type="predicted"/>
<sequence length="241" mass="25473">MLVPILSLLAIAAAKQLLKSGKNLDPVESGLIILVASVAGMMILWWTIGLLGILKAICTAEGGGSVQLPHWAPAVLRRVAVAVLGLSIFATPAQAVDITAGAEPSAISSVSAPDAAVLPFFQSSTADEAEHPFVEQPLLTTQKVEMTSTQKDTDKAAPQILPFFMSGMREEPEGSSTTYTVAAGDSLWSIAQAHLPESATPSEVLDFTHQIYDLNQVNLGEMDDPIFADQILTIPTFTPHA</sequence>
<dbReference type="KEGG" id="rama:IDM48_04150"/>
<dbReference type="EMBL" id="CP061538">
    <property type="protein sequence ID" value="QNV40600.1"/>
    <property type="molecule type" value="Genomic_DNA"/>
</dbReference>
<evidence type="ECO:0000256" key="1">
    <source>
        <dbReference type="SAM" id="Phobius"/>
    </source>
</evidence>
<dbReference type="Gene3D" id="3.10.350.10">
    <property type="entry name" value="LysM domain"/>
    <property type="match status" value="1"/>
</dbReference>
<dbReference type="PROSITE" id="PS51782">
    <property type="entry name" value="LYSM"/>
    <property type="match status" value="1"/>
</dbReference>
<evidence type="ECO:0000259" key="2">
    <source>
        <dbReference type="PROSITE" id="PS51782"/>
    </source>
</evidence>
<evidence type="ECO:0000313" key="4">
    <source>
        <dbReference type="Proteomes" id="UP000516421"/>
    </source>
</evidence>
<keyword evidence="4" id="KW-1185">Reference proteome</keyword>
<reference evidence="3 4" key="1">
    <citation type="submission" date="2020-09" db="EMBL/GenBank/DDBJ databases">
        <title>Investigation of environmental microbe.</title>
        <authorList>
            <person name="Ou Y."/>
            <person name="Kang Q."/>
        </authorList>
    </citation>
    <scope>NUCLEOTIDE SEQUENCE [LARGE SCALE GENOMIC DNA]</scope>
    <source>
        <strain evidence="3 4">KJZ-9</strain>
    </source>
</reference>
<dbReference type="RefSeq" id="WP_068172544.1">
    <property type="nucleotide sequence ID" value="NZ_CP061538.1"/>
</dbReference>
<keyword evidence="1" id="KW-1133">Transmembrane helix</keyword>
<dbReference type="AlphaFoldDB" id="A0A7H2BLQ4"/>
<dbReference type="InterPro" id="IPR036779">
    <property type="entry name" value="LysM_dom_sf"/>
</dbReference>
<keyword evidence="1" id="KW-0472">Membrane</keyword>
<feature type="transmembrane region" description="Helical" evidence="1">
    <location>
        <begin position="30"/>
        <end position="54"/>
    </location>
</feature>
<protein>
    <submittedName>
        <fullName evidence="3">LysM peptidoglycan-binding domain-containing protein</fullName>
    </submittedName>
</protein>
<gene>
    <name evidence="3" type="ORF">IDM48_04150</name>
</gene>
<accession>A0A7H2BLQ4</accession>
<name>A0A7H2BLQ4_9MICC</name>
<feature type="domain" description="LysM" evidence="2">
    <location>
        <begin position="177"/>
        <end position="234"/>
    </location>
</feature>
<evidence type="ECO:0000313" key="3">
    <source>
        <dbReference type="EMBL" id="QNV40600.1"/>
    </source>
</evidence>
<dbReference type="Pfam" id="PF01476">
    <property type="entry name" value="LysM"/>
    <property type="match status" value="1"/>
</dbReference>
<dbReference type="CDD" id="cd00118">
    <property type="entry name" value="LysM"/>
    <property type="match status" value="1"/>
</dbReference>
<organism evidence="3 4">
    <name type="scientific">Rothia amarae</name>
    <dbReference type="NCBI Taxonomy" id="169480"/>
    <lineage>
        <taxon>Bacteria</taxon>
        <taxon>Bacillati</taxon>
        <taxon>Actinomycetota</taxon>
        <taxon>Actinomycetes</taxon>
        <taxon>Micrococcales</taxon>
        <taxon>Micrococcaceae</taxon>
        <taxon>Rothia</taxon>
    </lineage>
</organism>
<keyword evidence="1" id="KW-0812">Transmembrane</keyword>
<dbReference type="Proteomes" id="UP000516421">
    <property type="component" value="Chromosome"/>
</dbReference>
<dbReference type="InterPro" id="IPR018392">
    <property type="entry name" value="LysM"/>
</dbReference>